<comment type="caution">
    <text evidence="4">Lacks conserved residue(s) required for the propagation of feature annotation.</text>
</comment>
<evidence type="ECO:0000259" key="5">
    <source>
        <dbReference type="Pfam" id="PF00082"/>
    </source>
</evidence>
<evidence type="ECO:0000313" key="8">
    <source>
        <dbReference type="Proteomes" id="UP000677228"/>
    </source>
</evidence>
<evidence type="ECO:0000256" key="4">
    <source>
        <dbReference type="PROSITE-ProRule" id="PRU01240"/>
    </source>
</evidence>
<dbReference type="PRINTS" id="PR00723">
    <property type="entry name" value="SUBTILISIN"/>
</dbReference>
<dbReference type="GO" id="GO:0005802">
    <property type="term" value="C:trans-Golgi network"/>
    <property type="evidence" value="ECO:0007669"/>
    <property type="project" value="TreeGrafter"/>
</dbReference>
<evidence type="ECO:0000313" key="6">
    <source>
        <dbReference type="EMBL" id="CAF1279669.1"/>
    </source>
</evidence>
<dbReference type="PANTHER" id="PTHR42884">
    <property type="entry name" value="PROPROTEIN CONVERTASE SUBTILISIN/KEXIN-RELATED"/>
    <property type="match status" value="1"/>
</dbReference>
<dbReference type="Proteomes" id="UP000677228">
    <property type="component" value="Unassembled WGS sequence"/>
</dbReference>
<accession>A0A8S2EQN5</accession>
<dbReference type="SUPFAM" id="SSF49785">
    <property type="entry name" value="Galactose-binding domain-like"/>
    <property type="match status" value="1"/>
</dbReference>
<dbReference type="InterPro" id="IPR036852">
    <property type="entry name" value="Peptidase_S8/S53_dom_sf"/>
</dbReference>
<sequence length="270" mass="28900">MDTVSLEKYSRLFVKHGTRCAGEVAAVADNNICIVGVAYNSKVGGIRMLDGDVTDSVEARSLSYRSDHIDIYSASWGPNDDGLVVEGPGRLTQIAFEDGAHKGRDGKGSIFVWASGNGGSYHDSCGCDGYINSIYTIAISATTQRGEKPWYLEECSAVFASTYSSGAMNGEEQIISTDIRQGCTSSHSGTSAAAPLAAGLIALMLEAKKRDRSDKGFQDWPFLTVQLWGESPHGSWKIQVVNLGFGQVIHGTKDYPWSSSSTAFSSTSPK</sequence>
<dbReference type="EMBL" id="CAJNOK010018292">
    <property type="protein sequence ID" value="CAF1279669.1"/>
    <property type="molecule type" value="Genomic_DNA"/>
</dbReference>
<dbReference type="Proteomes" id="UP000682733">
    <property type="component" value="Unassembled WGS sequence"/>
</dbReference>
<keyword evidence="2" id="KW-0378">Hydrolase</keyword>
<evidence type="ECO:0000256" key="3">
    <source>
        <dbReference type="ARBA" id="ARBA00022825"/>
    </source>
</evidence>
<gene>
    <name evidence="6" type="ORF">OVA965_LOCUS27576</name>
    <name evidence="7" type="ORF">TMI583_LOCUS28323</name>
</gene>
<dbReference type="PROSITE" id="PS00137">
    <property type="entry name" value="SUBTILASE_HIS"/>
    <property type="match status" value="1"/>
</dbReference>
<dbReference type="EMBL" id="CAJOBA010039854">
    <property type="protein sequence ID" value="CAF4084546.1"/>
    <property type="molecule type" value="Genomic_DNA"/>
</dbReference>
<name>A0A8S2EQN5_9BILA</name>
<comment type="similarity">
    <text evidence="4">Belongs to the peptidase S8 family.</text>
</comment>
<keyword evidence="3" id="KW-0720">Serine protease</keyword>
<dbReference type="InterPro" id="IPR034182">
    <property type="entry name" value="Kexin/furin"/>
</dbReference>
<dbReference type="GO" id="GO:0016486">
    <property type="term" value="P:peptide hormone processing"/>
    <property type="evidence" value="ECO:0007669"/>
    <property type="project" value="TreeGrafter"/>
</dbReference>
<keyword evidence="1" id="KW-0645">Protease</keyword>
<dbReference type="PANTHER" id="PTHR42884:SF31">
    <property type="entry name" value="PROPROTEIN CONVERTASE SUBTILISIN_KEXIN TYPE 5"/>
    <property type="match status" value="1"/>
</dbReference>
<dbReference type="PROSITE" id="PS51892">
    <property type="entry name" value="SUBTILASE"/>
    <property type="match status" value="1"/>
</dbReference>
<dbReference type="InterPro" id="IPR023828">
    <property type="entry name" value="Peptidase_S8_Ser-AS"/>
</dbReference>
<dbReference type="GO" id="GO:0000139">
    <property type="term" value="C:Golgi membrane"/>
    <property type="evidence" value="ECO:0007669"/>
    <property type="project" value="TreeGrafter"/>
</dbReference>
<protein>
    <recommendedName>
        <fullName evidence="5">Peptidase S8/S53 domain-containing protein</fullName>
    </recommendedName>
</protein>
<evidence type="ECO:0000313" key="7">
    <source>
        <dbReference type="EMBL" id="CAF4084546.1"/>
    </source>
</evidence>
<reference evidence="6" key="1">
    <citation type="submission" date="2021-02" db="EMBL/GenBank/DDBJ databases">
        <authorList>
            <person name="Nowell W R."/>
        </authorList>
    </citation>
    <scope>NUCLEOTIDE SEQUENCE</scope>
</reference>
<dbReference type="InterPro" id="IPR000209">
    <property type="entry name" value="Peptidase_S8/S53_dom"/>
</dbReference>
<comment type="caution">
    <text evidence="6">The sequence shown here is derived from an EMBL/GenBank/DDBJ whole genome shotgun (WGS) entry which is preliminary data.</text>
</comment>
<dbReference type="Gene3D" id="3.40.50.200">
    <property type="entry name" value="Peptidase S8/S53 domain"/>
    <property type="match status" value="1"/>
</dbReference>
<dbReference type="Pfam" id="PF00082">
    <property type="entry name" value="Peptidase_S8"/>
    <property type="match status" value="1"/>
</dbReference>
<dbReference type="InterPro" id="IPR015500">
    <property type="entry name" value="Peptidase_S8_subtilisin-rel"/>
</dbReference>
<organism evidence="6 8">
    <name type="scientific">Didymodactylos carnosus</name>
    <dbReference type="NCBI Taxonomy" id="1234261"/>
    <lineage>
        <taxon>Eukaryota</taxon>
        <taxon>Metazoa</taxon>
        <taxon>Spiralia</taxon>
        <taxon>Gnathifera</taxon>
        <taxon>Rotifera</taxon>
        <taxon>Eurotatoria</taxon>
        <taxon>Bdelloidea</taxon>
        <taxon>Philodinida</taxon>
        <taxon>Philodinidae</taxon>
        <taxon>Didymodactylos</taxon>
    </lineage>
</organism>
<feature type="domain" description="Peptidase S8/S53" evidence="5">
    <location>
        <begin position="15"/>
        <end position="210"/>
    </location>
</feature>
<dbReference type="PROSITE" id="PS00138">
    <property type="entry name" value="SUBTILASE_SER"/>
    <property type="match status" value="1"/>
</dbReference>
<proteinExistence type="inferred from homology"/>
<evidence type="ECO:0000256" key="2">
    <source>
        <dbReference type="ARBA" id="ARBA00022801"/>
    </source>
</evidence>
<dbReference type="InterPro" id="IPR022398">
    <property type="entry name" value="Peptidase_S8_His-AS"/>
</dbReference>
<dbReference type="GO" id="GO:0004252">
    <property type="term" value="F:serine-type endopeptidase activity"/>
    <property type="evidence" value="ECO:0007669"/>
    <property type="project" value="InterPro"/>
</dbReference>
<evidence type="ECO:0000256" key="1">
    <source>
        <dbReference type="ARBA" id="ARBA00022670"/>
    </source>
</evidence>
<dbReference type="AlphaFoldDB" id="A0A8S2EQN5"/>
<dbReference type="InterPro" id="IPR008979">
    <property type="entry name" value="Galactose-bd-like_sf"/>
</dbReference>
<dbReference type="CDD" id="cd04059">
    <property type="entry name" value="Peptidases_S8_Protein_convertases_Kexins_Furin-like"/>
    <property type="match status" value="1"/>
</dbReference>
<dbReference type="SUPFAM" id="SSF52743">
    <property type="entry name" value="Subtilisin-like"/>
    <property type="match status" value="1"/>
</dbReference>